<dbReference type="KEGG" id="ttf:THTE_4108"/>
<dbReference type="KEGG" id="ttf:THTE_3460"/>
<proteinExistence type="predicted"/>
<evidence type="ECO:0000313" key="3">
    <source>
        <dbReference type="EMBL" id="ASV76709.1"/>
    </source>
</evidence>
<dbReference type="AlphaFoldDB" id="A0A286RJG6"/>
<dbReference type="EMBL" id="CP018477">
    <property type="protein sequence ID" value="ASV76709.1"/>
    <property type="molecule type" value="Genomic_DNA"/>
</dbReference>
<keyword evidence="4" id="KW-1185">Reference proteome</keyword>
<evidence type="ECO:0000313" key="2">
    <source>
        <dbReference type="EMBL" id="ASV76062.1"/>
    </source>
</evidence>
<feature type="region of interest" description="Disordered" evidence="1">
    <location>
        <begin position="275"/>
        <end position="329"/>
    </location>
</feature>
<sequence length="329" mass="36965">MRVVSNLFFAIAVVLGPRCPDVEPGPAITWEDCSPDTRVFSTEISWEALDGSPPWRESEPNPPFPARKALKLAEKEKSRLVKDSPQHGIFWYLDKVRLRPWEDHWYWEISYKVHYDRDELYGLTLAVLLDGTLVQPREYGIRDDESPSIYWATRPGTPSLPVREKVYSSFNGRDFVTTISCEMLRRSPPWRPNEANPPLSARKALALAEREKARLLRSSADRDTLWSLEGISLVPRAGDRWYWVIEYWGRPGGALGGLPSILNVVVLMDGTVVPPKGLRHPGSRFTNGRAAPPREGNGASGSNDANETCQKKRGSGGAGQNDHLPNQPR</sequence>
<dbReference type="Proteomes" id="UP000215086">
    <property type="component" value="Chromosome"/>
</dbReference>
<reference evidence="2 4" key="1">
    <citation type="journal article" name="Front. Microbiol.">
        <title>Sugar Metabolism of the First Thermophilic Planctomycete Thermogutta terrifontis: Comparative Genomic and Transcriptomic Approaches.</title>
        <authorList>
            <person name="Elcheninov A.G."/>
            <person name="Menzel P."/>
            <person name="Gudbergsdottir S.R."/>
            <person name="Slesarev A.I."/>
            <person name="Kadnikov V.V."/>
            <person name="Krogh A."/>
            <person name="Bonch-Osmolovskaya E.A."/>
            <person name="Peng X."/>
            <person name="Kublanov I.V."/>
        </authorList>
    </citation>
    <scope>NUCLEOTIDE SEQUENCE [LARGE SCALE GENOMIC DNA]</scope>
    <source>
        <strain evidence="2 4">R1</strain>
    </source>
</reference>
<gene>
    <name evidence="2" type="ORF">THTE_3460</name>
    <name evidence="3" type="ORF">THTE_4108</name>
</gene>
<organism evidence="2 4">
    <name type="scientific">Thermogutta terrifontis</name>
    <dbReference type="NCBI Taxonomy" id="1331910"/>
    <lineage>
        <taxon>Bacteria</taxon>
        <taxon>Pseudomonadati</taxon>
        <taxon>Planctomycetota</taxon>
        <taxon>Planctomycetia</taxon>
        <taxon>Pirellulales</taxon>
        <taxon>Thermoguttaceae</taxon>
        <taxon>Thermogutta</taxon>
    </lineage>
</organism>
<protein>
    <submittedName>
        <fullName evidence="2">Uncharacterized protein</fullName>
    </submittedName>
</protein>
<accession>A0A286RJG6</accession>
<name>A0A286RJG6_9BACT</name>
<dbReference type="EMBL" id="CP018477">
    <property type="protein sequence ID" value="ASV76062.1"/>
    <property type="molecule type" value="Genomic_DNA"/>
</dbReference>
<evidence type="ECO:0000313" key="4">
    <source>
        <dbReference type="Proteomes" id="UP000215086"/>
    </source>
</evidence>
<evidence type="ECO:0000256" key="1">
    <source>
        <dbReference type="SAM" id="MobiDB-lite"/>
    </source>
</evidence>